<comment type="caution">
    <text evidence="1">The sequence shown here is derived from an EMBL/GenBank/DDBJ whole genome shotgun (WGS) entry which is preliminary data.</text>
</comment>
<reference evidence="1 2" key="1">
    <citation type="journal article" date="2023" name="ACS Omega">
        <title>Identification of the Neoaspergillic Acid Biosynthesis Gene Cluster by Establishing an In Vitro CRISPR-Ribonucleoprotein Genetic System in Aspergillus melleus.</title>
        <authorList>
            <person name="Yuan B."/>
            <person name="Grau M.F."/>
            <person name="Murata R.M."/>
            <person name="Torok T."/>
            <person name="Venkateswaran K."/>
            <person name="Stajich J.E."/>
            <person name="Wang C.C.C."/>
        </authorList>
    </citation>
    <scope>NUCLEOTIDE SEQUENCE [LARGE SCALE GENOMIC DNA]</scope>
    <source>
        <strain evidence="1 2">IMV 1140</strain>
    </source>
</reference>
<accession>A0ACC3BBT5</accession>
<keyword evidence="2" id="KW-1185">Reference proteome</keyword>
<protein>
    <submittedName>
        <fullName evidence="1">Uncharacterized protein</fullName>
    </submittedName>
</protein>
<dbReference type="Proteomes" id="UP001177260">
    <property type="component" value="Unassembled WGS sequence"/>
</dbReference>
<dbReference type="EMBL" id="JAOPJF010000010">
    <property type="protein sequence ID" value="KAK1147903.1"/>
    <property type="molecule type" value="Genomic_DNA"/>
</dbReference>
<evidence type="ECO:0000313" key="1">
    <source>
        <dbReference type="EMBL" id="KAK1147903.1"/>
    </source>
</evidence>
<gene>
    <name evidence="1" type="ORF">N8T08_000418</name>
</gene>
<organism evidence="1 2">
    <name type="scientific">Aspergillus melleus</name>
    <dbReference type="NCBI Taxonomy" id="138277"/>
    <lineage>
        <taxon>Eukaryota</taxon>
        <taxon>Fungi</taxon>
        <taxon>Dikarya</taxon>
        <taxon>Ascomycota</taxon>
        <taxon>Pezizomycotina</taxon>
        <taxon>Eurotiomycetes</taxon>
        <taxon>Eurotiomycetidae</taxon>
        <taxon>Eurotiales</taxon>
        <taxon>Aspergillaceae</taxon>
        <taxon>Aspergillus</taxon>
        <taxon>Aspergillus subgen. Circumdati</taxon>
    </lineage>
</organism>
<sequence>MRSASCGDSGAQGVARAATLHPAALRPSVSLALLTLTLFSRLIPTPLNPNGELISPTLQSDSESSVEMSRNGLAAGSATPRPNHSGVPGAFSRFYQRSFPAIDYFALGFVIASWILIQLFVTPFHRLFSLDNKSIRYPFAVVERVSVVWSIVYAGLIPFLILMLWVSMFRPNRHKVQVTLLGFFVAVMLTSLLTDIIKNAVGRPRPDLISRCIPKKGTPVDTLIDWTVCTQTNQHILQEGWRSFPSGHSSFSFAGLGYLSFFISGQMHVFRPRTDLCRCLIALTPLLCALMVAISRLDDYRHDVYDVTSGSVLGIFVAFFSYRRYYPALRSPICDIPHEKEDLVGPDGFAKLPGDEEQQLQGSGLLSRRWESEESYQLGDSASPRE</sequence>
<proteinExistence type="predicted"/>
<evidence type="ECO:0000313" key="2">
    <source>
        <dbReference type="Proteomes" id="UP001177260"/>
    </source>
</evidence>
<name>A0ACC3BBT5_9EURO</name>